<dbReference type="EMBL" id="JBJQND010000006">
    <property type="protein sequence ID" value="KAL3873968.1"/>
    <property type="molecule type" value="Genomic_DNA"/>
</dbReference>
<keyword evidence="5" id="KW-1015">Disulfide bond</keyword>
<keyword evidence="3" id="KW-0964">Secreted</keyword>
<evidence type="ECO:0000313" key="8">
    <source>
        <dbReference type="EMBL" id="KAL3873968.1"/>
    </source>
</evidence>
<dbReference type="Proteomes" id="UP001634394">
    <property type="component" value="Unassembled WGS sequence"/>
</dbReference>
<dbReference type="InterPro" id="IPR014756">
    <property type="entry name" value="Ig_E-set"/>
</dbReference>
<protein>
    <recommendedName>
        <fullName evidence="7">MD-2-related lipid-recognition domain-containing protein</fullName>
    </recommendedName>
</protein>
<dbReference type="InterPro" id="IPR039670">
    <property type="entry name" value="NPC2-like"/>
</dbReference>
<evidence type="ECO:0000313" key="9">
    <source>
        <dbReference type="Proteomes" id="UP001634394"/>
    </source>
</evidence>
<accession>A0ABD3WMJ5</accession>
<dbReference type="SMART" id="SM00737">
    <property type="entry name" value="ML"/>
    <property type="match status" value="1"/>
</dbReference>
<dbReference type="FunFam" id="2.60.40.770:FF:000001">
    <property type="entry name" value="NPC intracellular cholesterol transporter 2"/>
    <property type="match status" value="1"/>
</dbReference>
<dbReference type="GO" id="GO:0005576">
    <property type="term" value="C:extracellular region"/>
    <property type="evidence" value="ECO:0007669"/>
    <property type="project" value="UniProtKB-SubCell"/>
</dbReference>
<evidence type="ECO:0000259" key="7">
    <source>
        <dbReference type="SMART" id="SM00737"/>
    </source>
</evidence>
<evidence type="ECO:0000256" key="5">
    <source>
        <dbReference type="ARBA" id="ARBA00023157"/>
    </source>
</evidence>
<evidence type="ECO:0000256" key="1">
    <source>
        <dbReference type="ARBA" id="ARBA00004613"/>
    </source>
</evidence>
<feature type="signal peptide" evidence="6">
    <location>
        <begin position="1"/>
        <end position="16"/>
    </location>
</feature>
<dbReference type="Gene3D" id="2.60.40.770">
    <property type="match status" value="1"/>
</dbReference>
<evidence type="ECO:0000256" key="6">
    <source>
        <dbReference type="SAM" id="SignalP"/>
    </source>
</evidence>
<comment type="caution">
    <text evidence="8">The sequence shown here is derived from an EMBL/GenBank/DDBJ whole genome shotgun (WGS) entry which is preliminary data.</text>
</comment>
<keyword evidence="9" id="KW-1185">Reference proteome</keyword>
<gene>
    <name evidence="8" type="ORF">ACJMK2_037042</name>
</gene>
<dbReference type="Pfam" id="PF02221">
    <property type="entry name" value="E1_DerP2_DerF2"/>
    <property type="match status" value="1"/>
</dbReference>
<proteinExistence type="inferred from homology"/>
<organism evidence="8 9">
    <name type="scientific">Sinanodonta woodiana</name>
    <name type="common">Chinese pond mussel</name>
    <name type="synonym">Anodonta woodiana</name>
    <dbReference type="NCBI Taxonomy" id="1069815"/>
    <lineage>
        <taxon>Eukaryota</taxon>
        <taxon>Metazoa</taxon>
        <taxon>Spiralia</taxon>
        <taxon>Lophotrochozoa</taxon>
        <taxon>Mollusca</taxon>
        <taxon>Bivalvia</taxon>
        <taxon>Autobranchia</taxon>
        <taxon>Heteroconchia</taxon>
        <taxon>Palaeoheterodonta</taxon>
        <taxon>Unionida</taxon>
        <taxon>Unionoidea</taxon>
        <taxon>Unionidae</taxon>
        <taxon>Unioninae</taxon>
        <taxon>Sinanodonta</taxon>
    </lineage>
</organism>
<comment type="subcellular location">
    <subcellularLocation>
        <location evidence="1">Secreted</location>
    </subcellularLocation>
</comment>
<dbReference type="PANTHER" id="PTHR11306">
    <property type="entry name" value="NIEMANN PICK TYPE C2 PROTEIN NPC2-RELATED"/>
    <property type="match status" value="1"/>
</dbReference>
<dbReference type="InterPro" id="IPR033916">
    <property type="entry name" value="ML_Npc2-like"/>
</dbReference>
<reference evidence="8 9" key="1">
    <citation type="submission" date="2024-11" db="EMBL/GenBank/DDBJ databases">
        <title>Chromosome-level genome assembly of the freshwater bivalve Anodonta woodiana.</title>
        <authorList>
            <person name="Chen X."/>
        </authorList>
    </citation>
    <scope>NUCLEOTIDE SEQUENCE [LARGE SCALE GENOMIC DNA]</scope>
    <source>
        <strain evidence="8">MN2024</strain>
        <tissue evidence="8">Gills</tissue>
    </source>
</reference>
<keyword evidence="4 6" id="KW-0732">Signal</keyword>
<feature type="domain" description="MD-2-related lipid-recognition" evidence="7">
    <location>
        <begin position="22"/>
        <end position="143"/>
    </location>
</feature>
<dbReference type="PANTHER" id="PTHR11306:SF68">
    <property type="entry name" value="NPC INTRACELLULAR CHOLESTEROL TRANSPORTER 2"/>
    <property type="match status" value="1"/>
</dbReference>
<dbReference type="InterPro" id="IPR003172">
    <property type="entry name" value="ML_dom"/>
</dbReference>
<sequence>MLRALLLTCLLSLCCANVIHNYKDCGSRGGTIHSVEVPLCTHEPCQLHRGTTYDILVNFTATEHSNVATTVVHGILLGIPLPFPVPSDSCKDHNVHCPVEPGTEVSYHNAIYCNPSYPKVRVTAKWEIRDDNHRPMICFEIPLQIVS</sequence>
<evidence type="ECO:0000256" key="2">
    <source>
        <dbReference type="ARBA" id="ARBA00006370"/>
    </source>
</evidence>
<dbReference type="CDD" id="cd00916">
    <property type="entry name" value="Npc2_like"/>
    <property type="match status" value="1"/>
</dbReference>
<evidence type="ECO:0000256" key="3">
    <source>
        <dbReference type="ARBA" id="ARBA00022525"/>
    </source>
</evidence>
<dbReference type="SUPFAM" id="SSF81296">
    <property type="entry name" value="E set domains"/>
    <property type="match status" value="1"/>
</dbReference>
<evidence type="ECO:0000256" key="4">
    <source>
        <dbReference type="ARBA" id="ARBA00022729"/>
    </source>
</evidence>
<dbReference type="AlphaFoldDB" id="A0ABD3WMJ5"/>
<comment type="similarity">
    <text evidence="2">Belongs to the NPC2 family.</text>
</comment>
<name>A0ABD3WMJ5_SINWO</name>
<feature type="chain" id="PRO_5044841684" description="MD-2-related lipid-recognition domain-containing protein" evidence="6">
    <location>
        <begin position="17"/>
        <end position="147"/>
    </location>
</feature>